<keyword evidence="2" id="KW-1185">Reference proteome</keyword>
<organism evidence="1 2">
    <name type="scientific">Psophocarpus tetragonolobus</name>
    <name type="common">Winged bean</name>
    <name type="synonym">Dolichos tetragonolobus</name>
    <dbReference type="NCBI Taxonomy" id="3891"/>
    <lineage>
        <taxon>Eukaryota</taxon>
        <taxon>Viridiplantae</taxon>
        <taxon>Streptophyta</taxon>
        <taxon>Embryophyta</taxon>
        <taxon>Tracheophyta</taxon>
        <taxon>Spermatophyta</taxon>
        <taxon>Magnoliopsida</taxon>
        <taxon>eudicotyledons</taxon>
        <taxon>Gunneridae</taxon>
        <taxon>Pentapetalae</taxon>
        <taxon>rosids</taxon>
        <taxon>fabids</taxon>
        <taxon>Fabales</taxon>
        <taxon>Fabaceae</taxon>
        <taxon>Papilionoideae</taxon>
        <taxon>50 kb inversion clade</taxon>
        <taxon>NPAAA clade</taxon>
        <taxon>indigoferoid/millettioid clade</taxon>
        <taxon>Phaseoleae</taxon>
        <taxon>Psophocarpus</taxon>
    </lineage>
</organism>
<evidence type="ECO:0000313" key="2">
    <source>
        <dbReference type="Proteomes" id="UP001386955"/>
    </source>
</evidence>
<dbReference type="Proteomes" id="UP001386955">
    <property type="component" value="Unassembled WGS sequence"/>
</dbReference>
<accession>A0AAN9SR29</accession>
<comment type="caution">
    <text evidence="1">The sequence shown here is derived from an EMBL/GenBank/DDBJ whole genome shotgun (WGS) entry which is preliminary data.</text>
</comment>
<name>A0AAN9SR29_PSOTE</name>
<reference evidence="1 2" key="1">
    <citation type="submission" date="2024-01" db="EMBL/GenBank/DDBJ databases">
        <title>The genomes of 5 underutilized Papilionoideae crops provide insights into root nodulation and disease resistanc.</title>
        <authorList>
            <person name="Jiang F."/>
        </authorList>
    </citation>
    <scope>NUCLEOTIDE SEQUENCE [LARGE SCALE GENOMIC DNA]</scope>
    <source>
        <strain evidence="1">DUOXIRENSHENG_FW03</strain>
        <tissue evidence="1">Leaves</tissue>
    </source>
</reference>
<proteinExistence type="predicted"/>
<protein>
    <submittedName>
        <fullName evidence="1">Uncharacterized protein</fullName>
    </submittedName>
</protein>
<sequence length="123" mass="13943">MFGSDTPIYSEILELIIHLHSSSSSFECHRSGREEKGVQVLNLESLSNSELHNMWHLTIPIDSHTSESVKFVQSITLQACFISCLSYSEKKKLQLNNCCFGFYIQLRKKASTSTSCMKAFEVT</sequence>
<gene>
    <name evidence="1" type="ORF">VNO78_12638</name>
</gene>
<dbReference type="AlphaFoldDB" id="A0AAN9SR29"/>
<evidence type="ECO:0000313" key="1">
    <source>
        <dbReference type="EMBL" id="KAK7401280.1"/>
    </source>
</evidence>
<dbReference type="EMBL" id="JAYMYS010000003">
    <property type="protein sequence ID" value="KAK7401280.1"/>
    <property type="molecule type" value="Genomic_DNA"/>
</dbReference>